<dbReference type="AlphaFoldDB" id="A0A1M6P9X7"/>
<dbReference type="PROSITE" id="PS51760">
    <property type="entry name" value="GH10_2"/>
    <property type="match status" value="1"/>
</dbReference>
<reference evidence="11 12" key="1">
    <citation type="submission" date="2016-11" db="EMBL/GenBank/DDBJ databases">
        <authorList>
            <person name="Jaros S."/>
            <person name="Januszkiewicz K."/>
            <person name="Wedrychowicz H."/>
        </authorList>
    </citation>
    <scope>NUCLEOTIDE SEQUENCE [LARGE SCALE GENOMIC DNA]</scope>
    <source>
        <strain evidence="11 12">DSM 27063</strain>
    </source>
</reference>
<dbReference type="SMART" id="SM00633">
    <property type="entry name" value="Glyco_10"/>
    <property type="match status" value="1"/>
</dbReference>
<keyword evidence="12" id="KW-1185">Reference proteome</keyword>
<dbReference type="Gene3D" id="3.20.20.80">
    <property type="entry name" value="Glycosidases"/>
    <property type="match status" value="1"/>
</dbReference>
<dbReference type="GO" id="GO:0045493">
    <property type="term" value="P:xylan catabolic process"/>
    <property type="evidence" value="ECO:0007669"/>
    <property type="project" value="UniProtKB-KW"/>
</dbReference>
<evidence type="ECO:0000256" key="5">
    <source>
        <dbReference type="ARBA" id="ARBA00022801"/>
    </source>
</evidence>
<dbReference type="InterPro" id="IPR017853">
    <property type="entry name" value="GH"/>
</dbReference>
<evidence type="ECO:0000256" key="2">
    <source>
        <dbReference type="ARBA" id="ARBA00007495"/>
    </source>
</evidence>
<proteinExistence type="inferred from homology"/>
<dbReference type="Pfam" id="PF00331">
    <property type="entry name" value="Glyco_hydro_10"/>
    <property type="match status" value="1"/>
</dbReference>
<feature type="domain" description="GH10" evidence="10">
    <location>
        <begin position="24"/>
        <end position="353"/>
    </location>
</feature>
<gene>
    <name evidence="11" type="ORF">SAMN05444280_1553</name>
</gene>
<comment type="similarity">
    <text evidence="2 9">Belongs to the glycosyl hydrolase 10 (cellulase F) family.</text>
</comment>
<keyword evidence="4" id="KW-0732">Signal</keyword>
<dbReference type="SUPFAM" id="SSF51445">
    <property type="entry name" value="(Trans)glycosidases"/>
    <property type="match status" value="1"/>
</dbReference>
<dbReference type="GO" id="GO:0031176">
    <property type="term" value="F:endo-1,4-beta-xylanase activity"/>
    <property type="evidence" value="ECO:0007669"/>
    <property type="project" value="UniProtKB-EC"/>
</dbReference>
<dbReference type="OrthoDB" id="9809277at2"/>
<keyword evidence="3 11" id="KW-0858">Xylan degradation</keyword>
<evidence type="ECO:0000256" key="4">
    <source>
        <dbReference type="ARBA" id="ARBA00022729"/>
    </source>
</evidence>
<protein>
    <recommendedName>
        <fullName evidence="9">Beta-xylanase</fullName>
        <ecNumber evidence="9">3.2.1.8</ecNumber>
    </recommendedName>
</protein>
<organism evidence="11 12">
    <name type="scientific">Tangfeifania diversioriginum</name>
    <dbReference type="NCBI Taxonomy" id="1168035"/>
    <lineage>
        <taxon>Bacteria</taxon>
        <taxon>Pseudomonadati</taxon>
        <taxon>Bacteroidota</taxon>
        <taxon>Bacteroidia</taxon>
        <taxon>Marinilabiliales</taxon>
        <taxon>Prolixibacteraceae</taxon>
        <taxon>Tangfeifania</taxon>
    </lineage>
</organism>
<dbReference type="EC" id="3.2.1.8" evidence="9"/>
<keyword evidence="8 9" id="KW-0624">Polysaccharide degradation</keyword>
<sequence length="356" mass="40855">MKHLFTAVFVISVLFTSCNQTPSSEENEGLKDVTGLYVGTAVNYRQVTTRDTIRSIIVNDFSSITPENEMKMYSVLSGHGEYRWNGVDTMVAFARRNNLRLFGHCLIWHSGTPGWLTEMEHDSTSLSNFMKEYIHTYVSKYKNDVDGWDVVNEAITDSAGTMRETFWYNLLGESYIDQAFRAAHEADPEAVLFINDYNNERDTVKMNATIDLINRLKSRGVPVSGIGLQMHTRMDIPDEIIALNLKKAAETGLQVHLSEVDVIFNRHNDQPGGGEQIYPELTEEMLQRQGEKYRKIAEMYRDIVPENQQYGITVWGFNDRTSWIPGFFGMKDWPTLYDENLQKKPAYYGFKEGLSE</sequence>
<dbReference type="PANTHER" id="PTHR31490:SF88">
    <property type="entry name" value="BETA-XYLANASE"/>
    <property type="match status" value="1"/>
</dbReference>
<dbReference type="Proteomes" id="UP000184050">
    <property type="component" value="Unassembled WGS sequence"/>
</dbReference>
<accession>A0A1M6P9X7</accession>
<dbReference type="EMBL" id="FQZE01000055">
    <property type="protein sequence ID" value="SHK04781.1"/>
    <property type="molecule type" value="Genomic_DNA"/>
</dbReference>
<evidence type="ECO:0000256" key="7">
    <source>
        <dbReference type="ARBA" id="ARBA00023295"/>
    </source>
</evidence>
<keyword evidence="5 9" id="KW-0378">Hydrolase</keyword>
<comment type="catalytic activity">
    <reaction evidence="1 9">
        <text>Endohydrolysis of (1-&gt;4)-beta-D-xylosidic linkages in xylans.</text>
        <dbReference type="EC" id="3.2.1.8"/>
    </reaction>
</comment>
<dbReference type="InterPro" id="IPR001000">
    <property type="entry name" value="GH10_dom"/>
</dbReference>
<dbReference type="RefSeq" id="WP_073173958.1">
    <property type="nucleotide sequence ID" value="NZ_FQZE01000055.1"/>
</dbReference>
<name>A0A1M6P9X7_9BACT</name>
<evidence type="ECO:0000256" key="8">
    <source>
        <dbReference type="ARBA" id="ARBA00023326"/>
    </source>
</evidence>
<evidence type="ECO:0000259" key="10">
    <source>
        <dbReference type="PROSITE" id="PS51760"/>
    </source>
</evidence>
<evidence type="ECO:0000256" key="9">
    <source>
        <dbReference type="RuleBase" id="RU361174"/>
    </source>
</evidence>
<dbReference type="PRINTS" id="PR00134">
    <property type="entry name" value="GLHYDRLASE10"/>
</dbReference>
<keyword evidence="7 9" id="KW-0326">Glycosidase</keyword>
<evidence type="ECO:0000313" key="11">
    <source>
        <dbReference type="EMBL" id="SHK04781.1"/>
    </source>
</evidence>
<keyword evidence="6 9" id="KW-0119">Carbohydrate metabolism</keyword>
<evidence type="ECO:0000256" key="3">
    <source>
        <dbReference type="ARBA" id="ARBA00022651"/>
    </source>
</evidence>
<dbReference type="PANTHER" id="PTHR31490">
    <property type="entry name" value="GLYCOSYL HYDROLASE"/>
    <property type="match status" value="1"/>
</dbReference>
<dbReference type="STRING" id="1168035.SAMN05444280_1553"/>
<dbReference type="PROSITE" id="PS51257">
    <property type="entry name" value="PROKAR_LIPOPROTEIN"/>
    <property type="match status" value="1"/>
</dbReference>
<evidence type="ECO:0000256" key="1">
    <source>
        <dbReference type="ARBA" id="ARBA00000681"/>
    </source>
</evidence>
<evidence type="ECO:0000256" key="6">
    <source>
        <dbReference type="ARBA" id="ARBA00023277"/>
    </source>
</evidence>
<evidence type="ECO:0000313" key="12">
    <source>
        <dbReference type="Proteomes" id="UP000184050"/>
    </source>
</evidence>
<dbReference type="InterPro" id="IPR044846">
    <property type="entry name" value="GH10"/>
</dbReference>